<dbReference type="GO" id="GO:0005771">
    <property type="term" value="C:multivesicular body"/>
    <property type="evidence" value="ECO:0007669"/>
    <property type="project" value="TreeGrafter"/>
</dbReference>
<dbReference type="GO" id="GO:0032511">
    <property type="term" value="P:late endosome to vacuole transport via multivesicular body sorting pathway"/>
    <property type="evidence" value="ECO:0007669"/>
    <property type="project" value="TreeGrafter"/>
</dbReference>
<dbReference type="PANTHER" id="PTHR22761">
    <property type="entry name" value="CHARGED MULTIVESICULAR BODY PROTEIN"/>
    <property type="match status" value="1"/>
</dbReference>
<dbReference type="Gene3D" id="6.10.140.1230">
    <property type="match status" value="1"/>
</dbReference>
<evidence type="ECO:0000256" key="7">
    <source>
        <dbReference type="SAM" id="MobiDB-lite"/>
    </source>
</evidence>
<proteinExistence type="inferred from homology"/>
<dbReference type="Pfam" id="PF03357">
    <property type="entry name" value="Snf7"/>
    <property type="match status" value="1"/>
</dbReference>
<evidence type="ECO:0000256" key="1">
    <source>
        <dbReference type="ARBA" id="ARBA00004608"/>
    </source>
</evidence>
<dbReference type="GO" id="GO:0015031">
    <property type="term" value="P:protein transport"/>
    <property type="evidence" value="ECO:0007669"/>
    <property type="project" value="UniProtKB-KW"/>
</dbReference>
<evidence type="ECO:0000256" key="3">
    <source>
        <dbReference type="ARBA" id="ARBA00022448"/>
    </source>
</evidence>
<dbReference type="AlphaFoldDB" id="A0A4Y2C5D5"/>
<evidence type="ECO:0000256" key="4">
    <source>
        <dbReference type="ARBA" id="ARBA00022753"/>
    </source>
</evidence>
<keyword evidence="4" id="KW-0967">Endosome</keyword>
<feature type="region of interest" description="Disordered" evidence="7">
    <location>
        <begin position="168"/>
        <end position="218"/>
    </location>
</feature>
<dbReference type="PANTHER" id="PTHR22761:SF5">
    <property type="entry name" value="CHARGED MULTIVESICULAR BODY PROTEIN 6"/>
    <property type="match status" value="1"/>
</dbReference>
<evidence type="ECO:0000256" key="2">
    <source>
        <dbReference type="ARBA" id="ARBA00006190"/>
    </source>
</evidence>
<evidence type="ECO:0000313" key="8">
    <source>
        <dbReference type="EMBL" id="GBL99379.1"/>
    </source>
</evidence>
<keyword evidence="9" id="KW-1185">Reference proteome</keyword>
<protein>
    <submittedName>
        <fullName evidence="8">Charged multivesicular body protein 6</fullName>
    </submittedName>
</protein>
<dbReference type="GO" id="GO:0006900">
    <property type="term" value="P:vesicle budding from membrane"/>
    <property type="evidence" value="ECO:0007669"/>
    <property type="project" value="TreeGrafter"/>
</dbReference>
<evidence type="ECO:0000256" key="6">
    <source>
        <dbReference type="ARBA" id="ARBA00023136"/>
    </source>
</evidence>
<accession>A0A4Y2C5D5</accession>
<dbReference type="EMBL" id="BGPR01000148">
    <property type="protein sequence ID" value="GBL99379.1"/>
    <property type="molecule type" value="Genomic_DNA"/>
</dbReference>
<dbReference type="InterPro" id="IPR005024">
    <property type="entry name" value="Snf7_fam"/>
</dbReference>
<comment type="caution">
    <text evidence="8">The sequence shown here is derived from an EMBL/GenBank/DDBJ whole genome shotgun (WGS) entry which is preliminary data.</text>
</comment>
<dbReference type="Proteomes" id="UP000499080">
    <property type="component" value="Unassembled WGS sequence"/>
</dbReference>
<comment type="similarity">
    <text evidence="2">Belongs to the SNF7 family.</text>
</comment>
<gene>
    <name evidence="8" type="primary">chmp6</name>
    <name evidence="8" type="ORF">AVEN_206791_1</name>
</gene>
<evidence type="ECO:0000313" key="9">
    <source>
        <dbReference type="Proteomes" id="UP000499080"/>
    </source>
</evidence>
<name>A0A4Y2C5D5_ARAVE</name>
<organism evidence="8 9">
    <name type="scientific">Araneus ventricosus</name>
    <name type="common">Orbweaver spider</name>
    <name type="synonym">Epeira ventricosa</name>
    <dbReference type="NCBI Taxonomy" id="182803"/>
    <lineage>
        <taxon>Eukaryota</taxon>
        <taxon>Metazoa</taxon>
        <taxon>Ecdysozoa</taxon>
        <taxon>Arthropoda</taxon>
        <taxon>Chelicerata</taxon>
        <taxon>Arachnida</taxon>
        <taxon>Araneae</taxon>
        <taxon>Araneomorphae</taxon>
        <taxon>Entelegynae</taxon>
        <taxon>Araneoidea</taxon>
        <taxon>Araneidae</taxon>
        <taxon>Araneus</taxon>
    </lineage>
</organism>
<comment type="subcellular location">
    <subcellularLocation>
        <location evidence="1">Endosome membrane</location>
    </subcellularLocation>
</comment>
<dbReference type="GO" id="GO:0000815">
    <property type="term" value="C:ESCRT III complex"/>
    <property type="evidence" value="ECO:0007669"/>
    <property type="project" value="TreeGrafter"/>
</dbReference>
<keyword evidence="6" id="KW-0472">Membrane</keyword>
<evidence type="ECO:0000256" key="5">
    <source>
        <dbReference type="ARBA" id="ARBA00022927"/>
    </source>
</evidence>
<keyword evidence="5" id="KW-0653">Protein transport</keyword>
<feature type="compositionally biased region" description="Basic and acidic residues" evidence="7">
    <location>
        <begin position="200"/>
        <end position="212"/>
    </location>
</feature>
<reference evidence="8 9" key="1">
    <citation type="journal article" date="2019" name="Sci. Rep.">
        <title>Orb-weaving spider Araneus ventricosus genome elucidates the spidroin gene catalogue.</title>
        <authorList>
            <person name="Kono N."/>
            <person name="Nakamura H."/>
            <person name="Ohtoshi R."/>
            <person name="Moran D.A.P."/>
            <person name="Shinohara A."/>
            <person name="Yoshida Y."/>
            <person name="Fujiwara M."/>
            <person name="Mori M."/>
            <person name="Tomita M."/>
            <person name="Arakawa K."/>
        </authorList>
    </citation>
    <scope>NUCLEOTIDE SEQUENCE [LARGE SCALE GENOMIC DNA]</scope>
</reference>
<dbReference type="OrthoDB" id="441172at2759"/>
<sequence>MGIFFGKSKKKETRVTEQDKAVLQLKQQRDKLKQYQKRILITLESERKLARQLLQDGRKEKAKLLLRKKRFMEQMLTKTDGQLINLEQMCHDIEFAQIEHQVLEGLKVGNESLKSLHEMLSIDDIERIMDETREGIEKQQEIDEILGGKLTDEDEEAVMDELESIIAESLPTPVTEPIADEGEKVPVEDEELNLPEIPTEEPKQKVRRKEAPRLVAAS</sequence>
<keyword evidence="3" id="KW-0813">Transport</keyword>